<protein>
    <submittedName>
        <fullName evidence="1">Uncharacterized protein</fullName>
    </submittedName>
</protein>
<dbReference type="EMBL" id="BK015578">
    <property type="protein sequence ID" value="DAE14289.1"/>
    <property type="molecule type" value="Genomic_DNA"/>
</dbReference>
<accession>A0A8S5Q617</accession>
<proteinExistence type="predicted"/>
<organism evidence="1">
    <name type="scientific">Siphoviridae sp. ct0uL16</name>
    <dbReference type="NCBI Taxonomy" id="2825299"/>
    <lineage>
        <taxon>Viruses</taxon>
        <taxon>Duplodnaviria</taxon>
        <taxon>Heunggongvirae</taxon>
        <taxon>Uroviricota</taxon>
        <taxon>Caudoviricetes</taxon>
    </lineage>
</organism>
<sequence length="29" mass="3567">MSCRNELYYTIEICIAKQFVPKMRTAYFF</sequence>
<name>A0A8S5Q617_9CAUD</name>
<evidence type="ECO:0000313" key="1">
    <source>
        <dbReference type="EMBL" id="DAE14289.1"/>
    </source>
</evidence>
<reference evidence="1" key="1">
    <citation type="journal article" date="2021" name="Proc. Natl. Acad. Sci. U.S.A.">
        <title>A Catalog of Tens of Thousands of Viruses from Human Metagenomes Reveals Hidden Associations with Chronic Diseases.</title>
        <authorList>
            <person name="Tisza M.J."/>
            <person name="Buck C.B."/>
        </authorList>
    </citation>
    <scope>NUCLEOTIDE SEQUENCE</scope>
    <source>
        <strain evidence="1">Ct0uL16</strain>
    </source>
</reference>